<evidence type="ECO:0000313" key="3">
    <source>
        <dbReference type="EMBL" id="GAA1703204.1"/>
    </source>
</evidence>
<sequence>MVTLLPMAQHRIRASDPQRVAAWEQLDAAAADGRLDPLDHLHLGWQVRSSGYVDELRAILADLPAPARSPSEVAGTRSTPVARSRRAPRDPLDTAKLVGASTVAGLALVAGGVLALRDGAFTGLVGGTEDTITSSSVDEVISSARARFGDARVASLDIRGDYALLLIEDPTNPGAVDSWRRDDLGEWAAEGEAFRPVDDLSVAMESIDVPAALEAARASAAENGLSDADLVGIDVGPDALAQPTYEITVSREGDCGHIVVGHDRIVREVGVPR</sequence>
<name>A0ABN2IEK4_9ACTN</name>
<dbReference type="Pfam" id="PF08044">
    <property type="entry name" value="DUF1707"/>
    <property type="match status" value="1"/>
</dbReference>
<keyword evidence="4" id="KW-1185">Reference proteome</keyword>
<dbReference type="Proteomes" id="UP001500383">
    <property type="component" value="Unassembled WGS sequence"/>
</dbReference>
<dbReference type="InterPro" id="IPR012551">
    <property type="entry name" value="DUF1707_SHOCT-like"/>
</dbReference>
<protein>
    <recommendedName>
        <fullName evidence="2">DUF1707 domain-containing protein</fullName>
    </recommendedName>
</protein>
<gene>
    <name evidence="3" type="ORF">GCM10009831_10580</name>
</gene>
<evidence type="ECO:0000256" key="1">
    <source>
        <dbReference type="SAM" id="MobiDB-lite"/>
    </source>
</evidence>
<feature type="region of interest" description="Disordered" evidence="1">
    <location>
        <begin position="67"/>
        <end position="89"/>
    </location>
</feature>
<comment type="caution">
    <text evidence="3">The sequence shown here is derived from an EMBL/GenBank/DDBJ whole genome shotgun (WGS) entry which is preliminary data.</text>
</comment>
<evidence type="ECO:0000259" key="2">
    <source>
        <dbReference type="Pfam" id="PF08044"/>
    </source>
</evidence>
<reference evidence="3 4" key="1">
    <citation type="journal article" date="2019" name="Int. J. Syst. Evol. Microbiol.">
        <title>The Global Catalogue of Microorganisms (GCM) 10K type strain sequencing project: providing services to taxonomists for standard genome sequencing and annotation.</title>
        <authorList>
            <consortium name="The Broad Institute Genomics Platform"/>
            <consortium name="The Broad Institute Genome Sequencing Center for Infectious Disease"/>
            <person name="Wu L."/>
            <person name="Ma J."/>
        </authorList>
    </citation>
    <scope>NUCLEOTIDE SEQUENCE [LARGE SCALE GENOMIC DNA]</scope>
    <source>
        <strain evidence="3 4">JCM 16002</strain>
    </source>
</reference>
<dbReference type="EMBL" id="BAAAQG010000006">
    <property type="protein sequence ID" value="GAA1703204.1"/>
    <property type="molecule type" value="Genomic_DNA"/>
</dbReference>
<accession>A0ABN2IEK4</accession>
<feature type="domain" description="DUF1707" evidence="2">
    <location>
        <begin position="12"/>
        <end position="64"/>
    </location>
</feature>
<proteinExistence type="predicted"/>
<organism evidence="3 4">
    <name type="scientific">Dietzia cercidiphylli</name>
    <dbReference type="NCBI Taxonomy" id="498199"/>
    <lineage>
        <taxon>Bacteria</taxon>
        <taxon>Bacillati</taxon>
        <taxon>Actinomycetota</taxon>
        <taxon>Actinomycetes</taxon>
        <taxon>Mycobacteriales</taxon>
        <taxon>Dietziaceae</taxon>
        <taxon>Dietzia</taxon>
    </lineage>
</organism>
<evidence type="ECO:0000313" key="4">
    <source>
        <dbReference type="Proteomes" id="UP001500383"/>
    </source>
</evidence>